<dbReference type="PANTHER" id="PTHR30532:SF24">
    <property type="entry name" value="FERRIC ENTEROBACTIN-BINDING PERIPLASMIC PROTEIN FEPB"/>
    <property type="match status" value="1"/>
</dbReference>
<keyword evidence="3" id="KW-0813">Transport</keyword>
<comment type="similarity">
    <text evidence="2">Belongs to the bacterial solute-binding protein 8 family.</text>
</comment>
<keyword evidence="4 5" id="KW-0732">Signal</keyword>
<evidence type="ECO:0000256" key="4">
    <source>
        <dbReference type="ARBA" id="ARBA00022729"/>
    </source>
</evidence>
<evidence type="ECO:0000259" key="6">
    <source>
        <dbReference type="PROSITE" id="PS50983"/>
    </source>
</evidence>
<dbReference type="RefSeq" id="WP_182542996.1">
    <property type="nucleotide sequence ID" value="NZ_JACGWZ010000001.1"/>
</dbReference>
<sequence length="332" mass="35101">MGVRRRSGMVLGALISTVMVLAGCSSPASQERSGDPGSGSWDPVTVSTAFGDVTIPEKPQRVVALGWGDAEVALALGVRPVGAADWLGVGGDGLGPWVERRYAGEPPPMLGTMRVDMERLAALKPDLILDTRASGDPARYERLTALGVPVVSIPKGAESYATSWKDQLALIGTALGEKAEARRLRTELETKLRQAARANPQFAGATTVVGARTANSYSAYVEGTSRVNFMRALGFRNSPAVQRLSTGKFSVPISRERLDLLDADLTVMTTIGVGTEVLRDDPLYRAVPSVAAGHSVVLEEPAVKQAFASGSVVGLSWVVDRVVPMFAAAMNR</sequence>
<dbReference type="GO" id="GO:0030288">
    <property type="term" value="C:outer membrane-bounded periplasmic space"/>
    <property type="evidence" value="ECO:0007669"/>
    <property type="project" value="TreeGrafter"/>
</dbReference>
<reference evidence="7 8" key="1">
    <citation type="submission" date="2020-07" db="EMBL/GenBank/DDBJ databases">
        <title>Sequencing the genomes of 1000 actinobacteria strains.</title>
        <authorList>
            <person name="Klenk H.-P."/>
        </authorList>
    </citation>
    <scope>NUCLEOTIDE SEQUENCE [LARGE SCALE GENOMIC DNA]</scope>
    <source>
        <strain evidence="7 8">DSM 45975</strain>
    </source>
</reference>
<name>A0A839DWM2_9PSEU</name>
<gene>
    <name evidence="7" type="ORF">FHX42_001064</name>
</gene>
<evidence type="ECO:0000256" key="1">
    <source>
        <dbReference type="ARBA" id="ARBA00004196"/>
    </source>
</evidence>
<comment type="subcellular location">
    <subcellularLocation>
        <location evidence="1">Cell envelope</location>
    </subcellularLocation>
</comment>
<keyword evidence="8" id="KW-1185">Reference proteome</keyword>
<evidence type="ECO:0000313" key="7">
    <source>
        <dbReference type="EMBL" id="MBA8823735.1"/>
    </source>
</evidence>
<evidence type="ECO:0000313" key="8">
    <source>
        <dbReference type="Proteomes" id="UP000569329"/>
    </source>
</evidence>
<dbReference type="GO" id="GO:1901678">
    <property type="term" value="P:iron coordination entity transport"/>
    <property type="evidence" value="ECO:0007669"/>
    <property type="project" value="UniProtKB-ARBA"/>
</dbReference>
<comment type="caution">
    <text evidence="7">The sequence shown here is derived from an EMBL/GenBank/DDBJ whole genome shotgun (WGS) entry which is preliminary data.</text>
</comment>
<feature type="domain" description="Fe/B12 periplasmic-binding" evidence="6">
    <location>
        <begin position="61"/>
        <end position="330"/>
    </location>
</feature>
<dbReference type="PROSITE" id="PS51257">
    <property type="entry name" value="PROKAR_LIPOPROTEIN"/>
    <property type="match status" value="1"/>
</dbReference>
<dbReference type="PANTHER" id="PTHR30532">
    <property type="entry name" value="IRON III DICITRATE-BINDING PERIPLASMIC PROTEIN"/>
    <property type="match status" value="1"/>
</dbReference>
<feature type="signal peptide" evidence="5">
    <location>
        <begin position="1"/>
        <end position="22"/>
    </location>
</feature>
<proteinExistence type="inferred from homology"/>
<dbReference type="InterPro" id="IPR051313">
    <property type="entry name" value="Bact_iron-sidero_bind"/>
</dbReference>
<dbReference type="CDD" id="cd01146">
    <property type="entry name" value="FhuD"/>
    <property type="match status" value="1"/>
</dbReference>
<dbReference type="AlphaFoldDB" id="A0A839DWM2"/>
<accession>A0A839DWM2</accession>
<dbReference type="InterPro" id="IPR002491">
    <property type="entry name" value="ABC_transptr_periplasmic_BD"/>
</dbReference>
<dbReference type="Gene3D" id="3.40.50.1980">
    <property type="entry name" value="Nitrogenase molybdenum iron protein domain"/>
    <property type="match status" value="2"/>
</dbReference>
<dbReference type="EMBL" id="JACGWZ010000001">
    <property type="protein sequence ID" value="MBA8823735.1"/>
    <property type="molecule type" value="Genomic_DNA"/>
</dbReference>
<organism evidence="7 8">
    <name type="scientific">Halosaccharopolyspora lacisalsi</name>
    <dbReference type="NCBI Taxonomy" id="1000566"/>
    <lineage>
        <taxon>Bacteria</taxon>
        <taxon>Bacillati</taxon>
        <taxon>Actinomycetota</taxon>
        <taxon>Actinomycetes</taxon>
        <taxon>Pseudonocardiales</taxon>
        <taxon>Pseudonocardiaceae</taxon>
        <taxon>Halosaccharopolyspora</taxon>
    </lineage>
</organism>
<evidence type="ECO:0000256" key="5">
    <source>
        <dbReference type="SAM" id="SignalP"/>
    </source>
</evidence>
<evidence type="ECO:0000256" key="2">
    <source>
        <dbReference type="ARBA" id="ARBA00008814"/>
    </source>
</evidence>
<dbReference type="PROSITE" id="PS50983">
    <property type="entry name" value="FE_B12_PBP"/>
    <property type="match status" value="1"/>
</dbReference>
<feature type="chain" id="PRO_5032660995" evidence="5">
    <location>
        <begin position="23"/>
        <end position="332"/>
    </location>
</feature>
<evidence type="ECO:0000256" key="3">
    <source>
        <dbReference type="ARBA" id="ARBA00022448"/>
    </source>
</evidence>
<dbReference type="Proteomes" id="UP000569329">
    <property type="component" value="Unassembled WGS sequence"/>
</dbReference>
<dbReference type="SUPFAM" id="SSF53807">
    <property type="entry name" value="Helical backbone' metal receptor"/>
    <property type="match status" value="1"/>
</dbReference>
<dbReference type="Pfam" id="PF01497">
    <property type="entry name" value="Peripla_BP_2"/>
    <property type="match status" value="1"/>
</dbReference>
<protein>
    <submittedName>
        <fullName evidence="7">Iron complex transport system substrate-binding protein</fullName>
    </submittedName>
</protein>